<dbReference type="Pfam" id="PF01844">
    <property type="entry name" value="HNH"/>
    <property type="match status" value="1"/>
</dbReference>
<keyword evidence="4" id="KW-1185">Reference proteome</keyword>
<dbReference type="CDD" id="cd00085">
    <property type="entry name" value="HNHc"/>
    <property type="match status" value="1"/>
</dbReference>
<dbReference type="GO" id="GO:0003676">
    <property type="term" value="F:nucleic acid binding"/>
    <property type="evidence" value="ECO:0007669"/>
    <property type="project" value="InterPro"/>
</dbReference>
<evidence type="ECO:0000313" key="3">
    <source>
        <dbReference type="EMBL" id="SIS50621.1"/>
    </source>
</evidence>
<feature type="region of interest" description="Disordered" evidence="1">
    <location>
        <begin position="100"/>
        <end position="130"/>
    </location>
</feature>
<dbReference type="RefSeq" id="WP_076599599.1">
    <property type="nucleotide sequence ID" value="NZ_CP046976.1"/>
</dbReference>
<keyword evidence="3" id="KW-0255">Endonuclease</keyword>
<dbReference type="GO" id="GO:0008270">
    <property type="term" value="F:zinc ion binding"/>
    <property type="evidence" value="ECO:0007669"/>
    <property type="project" value="InterPro"/>
</dbReference>
<dbReference type="SMART" id="SM00507">
    <property type="entry name" value="HNHc"/>
    <property type="match status" value="1"/>
</dbReference>
<keyword evidence="3" id="KW-0540">Nuclease</keyword>
<evidence type="ECO:0000313" key="4">
    <source>
        <dbReference type="Proteomes" id="UP000186292"/>
    </source>
</evidence>
<protein>
    <submittedName>
        <fullName evidence="3">HNH endonuclease</fullName>
    </submittedName>
</protein>
<keyword evidence="3" id="KW-0378">Hydrolase</keyword>
<dbReference type="Gene3D" id="1.10.30.50">
    <property type="match status" value="1"/>
</dbReference>
<dbReference type="STRING" id="1161099.SAMN05444817_10997"/>
<feature type="domain" description="HNH nuclease" evidence="2">
    <location>
        <begin position="245"/>
        <end position="297"/>
    </location>
</feature>
<sequence length="344" mass="38223">MDVLAGFDRQAACAAGVKPATYVEWEKAHEVYFGKTRSTRKQAQAVRIARQTGKSLDQILFIEQQVKAVGSEKDKWKLRLALLSVRGNYETLKRRAKDIVPDPDADKPAPESSVRFGRSRKGKRTFSATGDDRDIAALEHALRQNLDADRPEGPQMYEAFHDLLHNEGAVAAAVPRPLVQIPLPDYVTILAGHGDETILGLSDGTTMTGAEYLTHHHSKDLEVALFHPQAGAVNLYNTKRFANAKQRDLARATLTTCPVPDCRHAADNCEVHHITPWVRGGPTNMDNLAVLCRYHNRTNDDDPHRDHRGRIQMRGGTPVWVSPRGTPVPNTTHQYGAMHLLFGT</sequence>
<dbReference type="GO" id="GO:0004519">
    <property type="term" value="F:endonuclease activity"/>
    <property type="evidence" value="ECO:0007669"/>
    <property type="project" value="UniProtKB-KW"/>
</dbReference>
<feature type="region of interest" description="Disordered" evidence="1">
    <location>
        <begin position="297"/>
        <end position="330"/>
    </location>
</feature>
<reference evidence="4" key="1">
    <citation type="submission" date="2017-01" db="EMBL/GenBank/DDBJ databases">
        <authorList>
            <person name="Varghese N."/>
            <person name="Submissions S."/>
        </authorList>
    </citation>
    <scope>NUCLEOTIDE SEQUENCE [LARGE SCALE GENOMIC DNA]</scope>
    <source>
        <strain evidence="4">DSM 44531</strain>
    </source>
</reference>
<accession>A0A1N7JMY4</accession>
<dbReference type="InterPro" id="IPR003615">
    <property type="entry name" value="HNH_nuc"/>
</dbReference>
<evidence type="ECO:0000259" key="2">
    <source>
        <dbReference type="SMART" id="SM00507"/>
    </source>
</evidence>
<dbReference type="OrthoDB" id="4412276at2"/>
<dbReference type="InterPro" id="IPR002711">
    <property type="entry name" value="HNH"/>
</dbReference>
<organism evidence="3 4">
    <name type="scientific">Corynebacterium appendicis CIP 107643</name>
    <dbReference type="NCBI Taxonomy" id="1161099"/>
    <lineage>
        <taxon>Bacteria</taxon>
        <taxon>Bacillati</taxon>
        <taxon>Actinomycetota</taxon>
        <taxon>Actinomycetes</taxon>
        <taxon>Mycobacteriales</taxon>
        <taxon>Corynebacteriaceae</taxon>
        <taxon>Corynebacterium</taxon>
    </lineage>
</organism>
<proteinExistence type="predicted"/>
<name>A0A1N7JMY4_9CORY</name>
<gene>
    <name evidence="3" type="ORF">SAMN05444817_10997</name>
</gene>
<dbReference type="EMBL" id="FTOF01000009">
    <property type="protein sequence ID" value="SIS50621.1"/>
    <property type="molecule type" value="Genomic_DNA"/>
</dbReference>
<dbReference type="AlphaFoldDB" id="A0A1N7JMY4"/>
<evidence type="ECO:0000256" key="1">
    <source>
        <dbReference type="SAM" id="MobiDB-lite"/>
    </source>
</evidence>
<dbReference type="Proteomes" id="UP000186292">
    <property type="component" value="Unassembled WGS sequence"/>
</dbReference>
<feature type="compositionally biased region" description="Basic and acidic residues" evidence="1">
    <location>
        <begin position="100"/>
        <end position="109"/>
    </location>
</feature>